<feature type="region of interest" description="Disordered" evidence="1">
    <location>
        <begin position="1"/>
        <end position="27"/>
    </location>
</feature>
<feature type="region of interest" description="Disordered" evidence="1">
    <location>
        <begin position="100"/>
        <end position="124"/>
    </location>
</feature>
<dbReference type="EMBL" id="SWFS01000579">
    <property type="protein sequence ID" value="KAA8896475.1"/>
    <property type="molecule type" value="Genomic_DNA"/>
</dbReference>
<evidence type="ECO:0000313" key="3">
    <source>
        <dbReference type="Proteomes" id="UP000761534"/>
    </source>
</evidence>
<proteinExistence type="predicted"/>
<name>A0A6A1LJN2_9ASCO</name>
<feature type="compositionally biased region" description="Pro residues" evidence="1">
    <location>
        <begin position="9"/>
        <end position="21"/>
    </location>
</feature>
<sequence length="124" mass="13221">MHQRKQNPNPEPIPGGTPPDPYTWVRFAGGLPPAPPWLCETSTSRKDRMLPIASSEASPGGLGACPLSPENYSWVRFAGGQPPAPPWLCEASTSRKLNITHNLERSEPRGSGGVPPETNSGLGL</sequence>
<keyword evidence="3" id="KW-1185">Reference proteome</keyword>
<protein>
    <submittedName>
        <fullName evidence="2">Uncharacterized protein</fullName>
    </submittedName>
</protein>
<gene>
    <name evidence="2" type="ORF">TRICI_006880</name>
</gene>
<organism evidence="2 3">
    <name type="scientific">Trichomonascus ciferrii</name>
    <dbReference type="NCBI Taxonomy" id="44093"/>
    <lineage>
        <taxon>Eukaryota</taxon>
        <taxon>Fungi</taxon>
        <taxon>Dikarya</taxon>
        <taxon>Ascomycota</taxon>
        <taxon>Saccharomycotina</taxon>
        <taxon>Dipodascomycetes</taxon>
        <taxon>Dipodascales</taxon>
        <taxon>Trichomonascaceae</taxon>
        <taxon>Trichomonascus</taxon>
        <taxon>Trichomonascus ciferrii complex</taxon>
    </lineage>
</organism>
<reference evidence="2" key="1">
    <citation type="journal article" date="2019" name="G3 (Bethesda)">
        <title>Genome Assemblies of Two Rare Opportunistic Yeast Pathogens: Diutina rugosa (syn. Candida rugosa) and Trichomonascus ciferrii (syn. Candida ciferrii).</title>
        <authorList>
            <person name="Mixao V."/>
            <person name="Saus E."/>
            <person name="Hansen A.P."/>
            <person name="Lass-Florl C."/>
            <person name="Gabaldon T."/>
        </authorList>
    </citation>
    <scope>NUCLEOTIDE SEQUENCE</scope>
    <source>
        <strain evidence="2">CBS 4856</strain>
    </source>
</reference>
<evidence type="ECO:0000313" key="2">
    <source>
        <dbReference type="EMBL" id="KAA8896475.1"/>
    </source>
</evidence>
<dbReference type="AlphaFoldDB" id="A0A6A1LJN2"/>
<accession>A0A6A1LJN2</accession>
<evidence type="ECO:0000256" key="1">
    <source>
        <dbReference type="SAM" id="MobiDB-lite"/>
    </source>
</evidence>
<dbReference type="VEuPathDB" id="FungiDB:TRICI_006880"/>
<comment type="caution">
    <text evidence="2">The sequence shown here is derived from an EMBL/GenBank/DDBJ whole genome shotgun (WGS) entry which is preliminary data.</text>
</comment>
<dbReference type="Proteomes" id="UP000761534">
    <property type="component" value="Unassembled WGS sequence"/>
</dbReference>